<evidence type="ECO:0000313" key="3">
    <source>
        <dbReference type="EMBL" id="PMD60663.1"/>
    </source>
</evidence>
<keyword evidence="1" id="KW-0677">Repeat</keyword>
<dbReference type="Proteomes" id="UP000235371">
    <property type="component" value="Unassembled WGS sequence"/>
</dbReference>
<feature type="non-terminal residue" evidence="3">
    <location>
        <position position="1"/>
    </location>
</feature>
<dbReference type="InParanoid" id="A0A2J6TCC8"/>
<evidence type="ECO:0000259" key="2">
    <source>
        <dbReference type="Pfam" id="PF24883"/>
    </source>
</evidence>
<dbReference type="RefSeq" id="XP_024737567.1">
    <property type="nucleotide sequence ID" value="XM_024873287.1"/>
</dbReference>
<dbReference type="GeneID" id="36581367"/>
<evidence type="ECO:0000313" key="4">
    <source>
        <dbReference type="Proteomes" id="UP000235371"/>
    </source>
</evidence>
<evidence type="ECO:0000256" key="1">
    <source>
        <dbReference type="ARBA" id="ARBA00022737"/>
    </source>
</evidence>
<name>A0A2J6TCC8_9HELO</name>
<organism evidence="3 4">
    <name type="scientific">Hyaloscypha bicolor E</name>
    <dbReference type="NCBI Taxonomy" id="1095630"/>
    <lineage>
        <taxon>Eukaryota</taxon>
        <taxon>Fungi</taxon>
        <taxon>Dikarya</taxon>
        <taxon>Ascomycota</taxon>
        <taxon>Pezizomycotina</taxon>
        <taxon>Leotiomycetes</taxon>
        <taxon>Helotiales</taxon>
        <taxon>Hyaloscyphaceae</taxon>
        <taxon>Hyaloscypha</taxon>
        <taxon>Hyaloscypha bicolor</taxon>
    </lineage>
</organism>
<dbReference type="STRING" id="1095630.A0A2J6TCC8"/>
<dbReference type="AlphaFoldDB" id="A0A2J6TCC8"/>
<proteinExistence type="predicted"/>
<dbReference type="EMBL" id="KZ613788">
    <property type="protein sequence ID" value="PMD60663.1"/>
    <property type="molecule type" value="Genomic_DNA"/>
</dbReference>
<accession>A0A2J6TCC8</accession>
<sequence>LRNQWHQLVLCPLSRLDSISSPSSYVLIVDALDKCDGEGDIRIILQLLTEARMLKTVRLRVFLTSRPEIPIRQGMYRIPQSEHQDFVLQNIPSTIINYDISIFLEHNL</sequence>
<dbReference type="InterPro" id="IPR056884">
    <property type="entry name" value="NPHP3-like_N"/>
</dbReference>
<dbReference type="OrthoDB" id="674604at2759"/>
<dbReference type="Pfam" id="PF24883">
    <property type="entry name" value="NPHP3_N"/>
    <property type="match status" value="1"/>
</dbReference>
<gene>
    <name evidence="3" type="ORF">K444DRAFT_496797</name>
</gene>
<protein>
    <recommendedName>
        <fullName evidence="2">Nephrocystin 3-like N-terminal domain-containing protein</fullName>
    </recommendedName>
</protein>
<keyword evidence="4" id="KW-1185">Reference proteome</keyword>
<feature type="non-terminal residue" evidence="3">
    <location>
        <position position="108"/>
    </location>
</feature>
<feature type="domain" description="Nephrocystin 3-like N-terminal" evidence="2">
    <location>
        <begin position="2"/>
        <end position="66"/>
    </location>
</feature>
<reference evidence="3 4" key="1">
    <citation type="submission" date="2016-04" db="EMBL/GenBank/DDBJ databases">
        <title>A degradative enzymes factory behind the ericoid mycorrhizal symbiosis.</title>
        <authorList>
            <consortium name="DOE Joint Genome Institute"/>
            <person name="Martino E."/>
            <person name="Morin E."/>
            <person name="Grelet G."/>
            <person name="Kuo A."/>
            <person name="Kohler A."/>
            <person name="Daghino S."/>
            <person name="Barry K."/>
            <person name="Choi C."/>
            <person name="Cichocki N."/>
            <person name="Clum A."/>
            <person name="Copeland A."/>
            <person name="Hainaut M."/>
            <person name="Haridas S."/>
            <person name="Labutti K."/>
            <person name="Lindquist E."/>
            <person name="Lipzen A."/>
            <person name="Khouja H.-R."/>
            <person name="Murat C."/>
            <person name="Ohm R."/>
            <person name="Olson A."/>
            <person name="Spatafora J."/>
            <person name="Veneault-Fourrey C."/>
            <person name="Henrissat B."/>
            <person name="Grigoriev I."/>
            <person name="Martin F."/>
            <person name="Perotto S."/>
        </authorList>
    </citation>
    <scope>NUCLEOTIDE SEQUENCE [LARGE SCALE GENOMIC DNA]</scope>
    <source>
        <strain evidence="3 4">E</strain>
    </source>
</reference>